<evidence type="ECO:0000256" key="1">
    <source>
        <dbReference type="SAM" id="Phobius"/>
    </source>
</evidence>
<evidence type="ECO:0008006" key="4">
    <source>
        <dbReference type="Google" id="ProtNLM"/>
    </source>
</evidence>
<dbReference type="Proteomes" id="UP001176806">
    <property type="component" value="Unassembled WGS sequence"/>
</dbReference>
<keyword evidence="1" id="KW-0812">Transmembrane</keyword>
<dbReference type="RefSeq" id="WP_303302548.1">
    <property type="nucleotide sequence ID" value="NZ_BAABDA010000055.1"/>
</dbReference>
<protein>
    <recommendedName>
        <fullName evidence="4">Subunit length determinant protein</fullName>
    </recommendedName>
</protein>
<feature type="transmembrane region" description="Helical" evidence="1">
    <location>
        <begin position="329"/>
        <end position="348"/>
    </location>
</feature>
<feature type="transmembrane region" description="Helical" evidence="1">
    <location>
        <begin position="41"/>
        <end position="73"/>
    </location>
</feature>
<organism evidence="2 3">
    <name type="scientific">Flavivirga jejuensis</name>
    <dbReference type="NCBI Taxonomy" id="870487"/>
    <lineage>
        <taxon>Bacteria</taxon>
        <taxon>Pseudomonadati</taxon>
        <taxon>Bacteroidota</taxon>
        <taxon>Flavobacteriia</taxon>
        <taxon>Flavobacteriales</taxon>
        <taxon>Flavobacteriaceae</taxon>
        <taxon>Flavivirga</taxon>
    </lineage>
</organism>
<gene>
    <name evidence="2" type="ORF">Q4Q40_14245</name>
</gene>
<reference evidence="2" key="1">
    <citation type="submission" date="2023-07" db="EMBL/GenBank/DDBJ databases">
        <title>Two novel species in the genus Flavivirga.</title>
        <authorList>
            <person name="Kwon K."/>
        </authorList>
    </citation>
    <scope>NUCLEOTIDE SEQUENCE</scope>
    <source>
        <strain evidence="2">KACC 14158</strain>
    </source>
</reference>
<evidence type="ECO:0000313" key="2">
    <source>
        <dbReference type="EMBL" id="MDO5975353.1"/>
    </source>
</evidence>
<name>A0ABT8WQD8_9FLAO</name>
<keyword evidence="1" id="KW-0472">Membrane</keyword>
<comment type="caution">
    <text evidence="2">The sequence shown here is derived from an EMBL/GenBank/DDBJ whole genome shotgun (WGS) entry which is preliminary data.</text>
</comment>
<proteinExistence type="predicted"/>
<sequence length="358" mass="41489">MSKDLPQPQQSEEVDLGQLFKLIGNAFSNLFHSIGRLFNKLFLAFVWLVFFVKTHVLKLIIAGIVGVVLGIVLEKTSEAVYKSSITLKQNYDTGENLYNEINYYKNLIKQEDISTLENILGIKSDEAESILDFEIEPVISENEKLQEFDAYLKEIDTSLLETIEYKTFLNNSKDHDHQYQKITIKAEERKNFKKVFHKIITNINSNVYFKREQEKDLIELRERASAITKSLIKADTLLAVYQKAIVKSAENNNDFQGKINITTDKGRESSTKEFELYNKGLELRASLIEIEREIADKEYIIEITSSKQDSGTIDDKKELFDVMISPKRYYAIILIGLTFITLLSLRFVKFLERYKDKI</sequence>
<evidence type="ECO:0000313" key="3">
    <source>
        <dbReference type="Proteomes" id="UP001176806"/>
    </source>
</evidence>
<keyword evidence="3" id="KW-1185">Reference proteome</keyword>
<accession>A0ABT8WQD8</accession>
<keyword evidence="1" id="KW-1133">Transmembrane helix</keyword>
<dbReference type="EMBL" id="JAUOEL010000005">
    <property type="protein sequence ID" value="MDO5975353.1"/>
    <property type="molecule type" value="Genomic_DNA"/>
</dbReference>